<dbReference type="InterPro" id="IPR001789">
    <property type="entry name" value="Sig_transdc_resp-reg_receiver"/>
</dbReference>
<feature type="domain" description="Response regulatory" evidence="11">
    <location>
        <begin position="461"/>
        <end position="579"/>
    </location>
</feature>
<keyword evidence="6" id="KW-0902">Two-component regulatory system</keyword>
<dbReference type="CDD" id="cd17580">
    <property type="entry name" value="REC_2_DhkD-like"/>
    <property type="match status" value="1"/>
</dbReference>
<dbReference type="Gene3D" id="1.10.287.130">
    <property type="match status" value="1"/>
</dbReference>
<dbReference type="InterPro" id="IPR036890">
    <property type="entry name" value="HATPase_C_sf"/>
</dbReference>
<dbReference type="InterPro" id="IPR005467">
    <property type="entry name" value="His_kinase_dom"/>
</dbReference>
<dbReference type="Gene3D" id="3.30.565.10">
    <property type="entry name" value="Histidine kinase-like ATPase, C-terminal domain"/>
    <property type="match status" value="1"/>
</dbReference>
<evidence type="ECO:0000256" key="3">
    <source>
        <dbReference type="ARBA" id="ARBA00022553"/>
    </source>
</evidence>
<dbReference type="EMBL" id="JHEG04000001">
    <property type="protein sequence ID" value="KAF3888635.1"/>
    <property type="molecule type" value="Genomic_DNA"/>
</dbReference>
<dbReference type="InterPro" id="IPR004358">
    <property type="entry name" value="Sig_transdc_His_kin-like_C"/>
</dbReference>
<dbReference type="PROSITE" id="PS50110">
    <property type="entry name" value="RESPONSE_REGULATORY"/>
    <property type="match status" value="2"/>
</dbReference>
<dbReference type="RefSeq" id="WP_050046823.1">
    <property type="nucleotide sequence ID" value="NZ_JHEG04000001.1"/>
</dbReference>
<dbReference type="Pfam" id="PF00512">
    <property type="entry name" value="HisKA"/>
    <property type="match status" value="1"/>
</dbReference>
<dbReference type="OrthoDB" id="9790669at2"/>
<evidence type="ECO:0000313" key="12">
    <source>
        <dbReference type="EMBL" id="KAF3888635.1"/>
    </source>
</evidence>
<evidence type="ECO:0000256" key="8">
    <source>
        <dbReference type="PROSITE-ProRule" id="PRU00169"/>
    </source>
</evidence>
<dbReference type="SMART" id="SM00387">
    <property type="entry name" value="HATPase_c"/>
    <property type="match status" value="1"/>
</dbReference>
<dbReference type="Pfam" id="PF02518">
    <property type="entry name" value="HATPase_c"/>
    <property type="match status" value="1"/>
</dbReference>
<feature type="modified residue" description="4-aspartylphosphate" evidence="8">
    <location>
        <position position="56"/>
    </location>
</feature>
<dbReference type="PANTHER" id="PTHR43547:SF2">
    <property type="entry name" value="HYBRID SIGNAL TRANSDUCTION HISTIDINE KINASE C"/>
    <property type="match status" value="1"/>
</dbReference>
<dbReference type="Gene3D" id="3.40.50.2300">
    <property type="match status" value="2"/>
</dbReference>
<keyword evidence="14" id="KW-1185">Reference proteome</keyword>
<dbReference type="EC" id="2.7.13.3" evidence="2"/>
<dbReference type="Pfam" id="PF00072">
    <property type="entry name" value="Response_reg"/>
    <property type="match status" value="2"/>
</dbReference>
<dbReference type="Proteomes" id="UP000029738">
    <property type="component" value="Unassembled WGS sequence"/>
</dbReference>
<gene>
    <name evidence="13" type="ORF">DA73_0243425</name>
    <name evidence="12" type="ORF">DA73_0400026520</name>
</gene>
<sequence length="581" mass="63767">MSGLRFLLLEDSLLDTELIYAVLTEGGISCELVQVKTEAEFQKALEEDSFDLILSDYSLPAFDGISALEMARRLVPDVPFIFVTATMGEEVAIETLKSGATDYVLKQRLERVVPSVRRAMREAEERRARKQAEAELKQQKEELERANRIKDEFLAVLSHELRSPLNAILGWSKILRTREINEATLARALETIERNAKLQTQLIEDLLDVSRIIRGKLTLRAQPTNLIPAIEAAIDTMRLAAQAKAIDLKFSILDSELENQSEFATSRSHKTQITDRQPQSLPNALTEETSTVTLIPQATQWHGKSKFLVLGDPNRLQQIVWNLLSNAIKFTTQGGQVEVMLERVGDKGDTQSPGYARITVKDTGIGIPSKFLPYVFDSFRQADGSTTRKHGGLGLGLAIVRHLIELHGGTVTASSPGEGQGATFTVKLPILEGSRSKIPLSPTDTPWLVSTTHSLPLTGVRVLVVDDERDSRDFIVYALEDCGAIAAGATSADSALEMLASFHPDVLVSDIGMPETDGYSLIRQIRNQPSEKGGQIPAIALTAYAGDRDRQEALAAGFQKHLSKPVMPDELANVVAELVNG</sequence>
<accession>A0A0C1N5S3</accession>
<dbReference type="GO" id="GO:0000155">
    <property type="term" value="F:phosphorelay sensor kinase activity"/>
    <property type="evidence" value="ECO:0007669"/>
    <property type="project" value="InterPro"/>
</dbReference>
<name>A0A0C1N5S3_9CYAN</name>
<dbReference type="CDD" id="cd16922">
    <property type="entry name" value="HATPase_EvgS-ArcB-TorS-like"/>
    <property type="match status" value="1"/>
</dbReference>
<dbReference type="SMART" id="SM00388">
    <property type="entry name" value="HisKA"/>
    <property type="match status" value="1"/>
</dbReference>
<dbReference type="SMART" id="SM00448">
    <property type="entry name" value="REC"/>
    <property type="match status" value="2"/>
</dbReference>
<evidence type="ECO:0000256" key="4">
    <source>
        <dbReference type="ARBA" id="ARBA00022679"/>
    </source>
</evidence>
<comment type="function">
    <text evidence="7">Photoreceptor which exists in two forms that are reversibly interconvertible by light: the R form that absorbs maximally in the red region of the spectrum and the FR form that absorbs maximally in the far-red region.</text>
</comment>
<keyword evidence="9" id="KW-0175">Coiled coil</keyword>
<dbReference type="EMBL" id="JHEG02000059">
    <property type="protein sequence ID" value="KIE07841.1"/>
    <property type="molecule type" value="Genomic_DNA"/>
</dbReference>
<evidence type="ECO:0000256" key="9">
    <source>
        <dbReference type="SAM" id="Coils"/>
    </source>
</evidence>
<reference evidence="13" key="1">
    <citation type="journal article" date="2015" name="Genome Announc.">
        <title>Draft Genome Sequence of Tolypothrix boutellei Strain VB521301.</title>
        <authorList>
            <person name="Chandrababunaidu M.M."/>
            <person name="Singh D."/>
            <person name="Sen D."/>
            <person name="Bhan S."/>
            <person name="Das S."/>
            <person name="Gupta A."/>
            <person name="Adhikary S.P."/>
            <person name="Tripathy S."/>
        </authorList>
    </citation>
    <scope>NUCLEOTIDE SEQUENCE</scope>
    <source>
        <strain evidence="13">VB521301</strain>
    </source>
</reference>
<evidence type="ECO:0000256" key="1">
    <source>
        <dbReference type="ARBA" id="ARBA00000085"/>
    </source>
</evidence>
<comment type="caution">
    <text evidence="13">The sequence shown here is derived from an EMBL/GenBank/DDBJ whole genome shotgun (WGS) entry which is preliminary data.</text>
</comment>
<evidence type="ECO:0000256" key="7">
    <source>
        <dbReference type="ARBA" id="ARBA00055745"/>
    </source>
</evidence>
<comment type="catalytic activity">
    <reaction evidence="1">
        <text>ATP + protein L-histidine = ADP + protein N-phospho-L-histidine.</text>
        <dbReference type="EC" id="2.7.13.3"/>
    </reaction>
</comment>
<reference evidence="12" key="2">
    <citation type="submission" date="2019-11" db="EMBL/GenBank/DDBJ databases">
        <title>Improved Assembly of Tolypothrix boutellei genome.</title>
        <authorList>
            <person name="Sarangi A.N."/>
            <person name="Mukherjee M."/>
            <person name="Ghosh S."/>
            <person name="Singh D."/>
            <person name="Das A."/>
            <person name="Kant S."/>
            <person name="Prusty A."/>
            <person name="Tripathy S."/>
        </authorList>
    </citation>
    <scope>NUCLEOTIDE SEQUENCE</scope>
    <source>
        <strain evidence="12">VB521301</strain>
    </source>
</reference>
<protein>
    <recommendedName>
        <fullName evidence="2">histidine kinase</fullName>
        <ecNumber evidence="2">2.7.13.3</ecNumber>
    </recommendedName>
</protein>
<proteinExistence type="predicted"/>
<keyword evidence="3 8" id="KW-0597">Phosphoprotein</keyword>
<dbReference type="CDD" id="cd00082">
    <property type="entry name" value="HisKA"/>
    <property type="match status" value="1"/>
</dbReference>
<evidence type="ECO:0000256" key="2">
    <source>
        <dbReference type="ARBA" id="ARBA00012438"/>
    </source>
</evidence>
<dbReference type="InterPro" id="IPR011006">
    <property type="entry name" value="CheY-like_superfamily"/>
</dbReference>
<feature type="modified residue" description="4-aspartylphosphate" evidence="8">
    <location>
        <position position="510"/>
    </location>
</feature>
<dbReference type="CDD" id="cd00156">
    <property type="entry name" value="REC"/>
    <property type="match status" value="1"/>
</dbReference>
<dbReference type="PRINTS" id="PR00344">
    <property type="entry name" value="BCTRLSENSOR"/>
</dbReference>
<dbReference type="InterPro" id="IPR003661">
    <property type="entry name" value="HisK_dim/P_dom"/>
</dbReference>
<evidence type="ECO:0000259" key="10">
    <source>
        <dbReference type="PROSITE" id="PS50109"/>
    </source>
</evidence>
<feature type="coiled-coil region" evidence="9">
    <location>
        <begin position="106"/>
        <end position="156"/>
    </location>
</feature>
<evidence type="ECO:0000313" key="14">
    <source>
        <dbReference type="Proteomes" id="UP000029738"/>
    </source>
</evidence>
<organism evidence="13">
    <name type="scientific">Tolypothrix bouteillei VB521301</name>
    <dbReference type="NCBI Taxonomy" id="1479485"/>
    <lineage>
        <taxon>Bacteria</taxon>
        <taxon>Bacillati</taxon>
        <taxon>Cyanobacteriota</taxon>
        <taxon>Cyanophyceae</taxon>
        <taxon>Nostocales</taxon>
        <taxon>Tolypothrichaceae</taxon>
        <taxon>Tolypothrix</taxon>
    </lineage>
</organism>
<feature type="domain" description="Response regulatory" evidence="11">
    <location>
        <begin position="5"/>
        <end position="121"/>
    </location>
</feature>
<dbReference type="FunFam" id="3.30.565.10:FF:000006">
    <property type="entry name" value="Sensor histidine kinase WalK"/>
    <property type="match status" value="1"/>
</dbReference>
<evidence type="ECO:0000256" key="6">
    <source>
        <dbReference type="ARBA" id="ARBA00023012"/>
    </source>
</evidence>
<feature type="domain" description="Histidine kinase" evidence="10">
    <location>
        <begin position="156"/>
        <end position="432"/>
    </location>
</feature>
<dbReference type="InterPro" id="IPR003594">
    <property type="entry name" value="HATPase_dom"/>
</dbReference>
<evidence type="ECO:0000256" key="5">
    <source>
        <dbReference type="ARBA" id="ARBA00022777"/>
    </source>
</evidence>
<evidence type="ECO:0000259" key="11">
    <source>
        <dbReference type="PROSITE" id="PS50110"/>
    </source>
</evidence>
<dbReference type="AlphaFoldDB" id="A0A0C1N5S3"/>
<dbReference type="STRING" id="1479485.DA73_0243425"/>
<evidence type="ECO:0000313" key="13">
    <source>
        <dbReference type="EMBL" id="KIE07841.1"/>
    </source>
</evidence>
<dbReference type="SUPFAM" id="SSF52172">
    <property type="entry name" value="CheY-like"/>
    <property type="match status" value="2"/>
</dbReference>
<dbReference type="SUPFAM" id="SSF55874">
    <property type="entry name" value="ATPase domain of HSP90 chaperone/DNA topoisomerase II/histidine kinase"/>
    <property type="match status" value="1"/>
</dbReference>
<dbReference type="PROSITE" id="PS50109">
    <property type="entry name" value="HIS_KIN"/>
    <property type="match status" value="1"/>
</dbReference>
<keyword evidence="5 13" id="KW-0418">Kinase</keyword>
<dbReference type="PANTHER" id="PTHR43547">
    <property type="entry name" value="TWO-COMPONENT HISTIDINE KINASE"/>
    <property type="match status" value="1"/>
</dbReference>
<keyword evidence="4" id="KW-0808">Transferase</keyword>